<protein>
    <recommendedName>
        <fullName evidence="2">Sulfatase N-terminal domain-containing protein</fullName>
    </recommendedName>
</protein>
<gene>
    <name evidence="1" type="ORF">METZ01_LOCUS248466</name>
</gene>
<proteinExistence type="predicted"/>
<evidence type="ECO:0008006" key="2">
    <source>
        <dbReference type="Google" id="ProtNLM"/>
    </source>
</evidence>
<dbReference type="EMBL" id="UINC01065685">
    <property type="protein sequence ID" value="SVB95612.1"/>
    <property type="molecule type" value="Genomic_DNA"/>
</dbReference>
<accession>A0A382I8I2</accession>
<dbReference type="AlphaFoldDB" id="A0A382I8I2"/>
<reference evidence="1" key="1">
    <citation type="submission" date="2018-05" db="EMBL/GenBank/DDBJ databases">
        <authorList>
            <person name="Lanie J.A."/>
            <person name="Ng W.-L."/>
            <person name="Kazmierczak K.M."/>
            <person name="Andrzejewski T.M."/>
            <person name="Davidsen T.M."/>
            <person name="Wayne K.J."/>
            <person name="Tettelin H."/>
            <person name="Glass J.I."/>
            <person name="Rusch D."/>
            <person name="Podicherti R."/>
            <person name="Tsui H.-C.T."/>
            <person name="Winkler M.E."/>
        </authorList>
    </citation>
    <scope>NUCLEOTIDE SEQUENCE</scope>
</reference>
<evidence type="ECO:0000313" key="1">
    <source>
        <dbReference type="EMBL" id="SVB95612.1"/>
    </source>
</evidence>
<organism evidence="1">
    <name type="scientific">marine metagenome</name>
    <dbReference type="NCBI Taxonomy" id="408172"/>
    <lineage>
        <taxon>unclassified sequences</taxon>
        <taxon>metagenomes</taxon>
        <taxon>ecological metagenomes</taxon>
    </lineage>
</organism>
<sequence length="159" mass="17371">MFLAGVPIPGYTKDRPPGNISVILLEGGMDGLTAVPPYGDPNLITMRQKITPKDFKKVNSFFGLHPSLPNFTKLMARNNASVVHATSFPYIKRSHFEGQNLMEGGGLSPFAEKTGWLGRSLDLAQVPGRALSLDMPLILRGNKDIDNFYPASIKNSTLK</sequence>
<feature type="non-terminal residue" evidence="1">
    <location>
        <position position="159"/>
    </location>
</feature>
<name>A0A382I8I2_9ZZZZ</name>